<sequence>MILNETIETTPQQRRPGIFGWLLMTPMILWLVAFVVVPTAILLVYSFCQRDELGQVVYHFSWENYRRIFIDSDTGHFGTVYWTITLRSVIYAAFTTGVCLLLGYPVAWFIGRAPERRRNLLLTLVMIPFWTSFLVRTYAWITILSTDGLLNSFLQYTHLISEPFEMLYTPGAVVLGLIYNYLPFFILPVYGSIEKLDGSLIEASFDLGAGPLRTFQRVILPLTWPGIVAGILIVFIPAIGMFGITQLMGGGIKPTIGEVIQNQFLQARDWPFGAALGMTLVILFAAVYWFTARRQQTV</sequence>
<feature type="transmembrane region" description="Helical" evidence="8">
    <location>
        <begin position="222"/>
        <end position="244"/>
    </location>
</feature>
<dbReference type="CDD" id="cd06261">
    <property type="entry name" value="TM_PBP2"/>
    <property type="match status" value="1"/>
</dbReference>
<comment type="caution">
    <text evidence="10">The sequence shown here is derived from an EMBL/GenBank/DDBJ whole genome shotgun (WGS) entry which is preliminary data.</text>
</comment>
<dbReference type="Pfam" id="PF00528">
    <property type="entry name" value="BPD_transp_1"/>
    <property type="match status" value="1"/>
</dbReference>
<gene>
    <name evidence="10" type="ORF">CfE428DRAFT_2867</name>
</gene>
<keyword evidence="5 8" id="KW-0812">Transmembrane</keyword>
<dbReference type="SUPFAM" id="SSF161098">
    <property type="entry name" value="MetI-like"/>
    <property type="match status" value="1"/>
</dbReference>
<dbReference type="InterPro" id="IPR035906">
    <property type="entry name" value="MetI-like_sf"/>
</dbReference>
<dbReference type="RefSeq" id="WP_006980192.1">
    <property type="nucleotide sequence ID" value="NZ_ABVL01000007.1"/>
</dbReference>
<dbReference type="InterPro" id="IPR000515">
    <property type="entry name" value="MetI-like"/>
</dbReference>
<evidence type="ECO:0000256" key="5">
    <source>
        <dbReference type="ARBA" id="ARBA00022692"/>
    </source>
</evidence>
<feature type="transmembrane region" description="Helical" evidence="8">
    <location>
        <begin position="270"/>
        <end position="290"/>
    </location>
</feature>
<dbReference type="STRING" id="497964.CfE428DRAFT_2867"/>
<dbReference type="Proteomes" id="UP000005824">
    <property type="component" value="Unassembled WGS sequence"/>
</dbReference>
<comment type="subcellular location">
    <subcellularLocation>
        <location evidence="1 8">Cell membrane</location>
        <topology evidence="1 8">Multi-pass membrane protein</topology>
    </subcellularLocation>
</comment>
<organism evidence="10 11">
    <name type="scientific">Chthoniobacter flavus Ellin428</name>
    <dbReference type="NCBI Taxonomy" id="497964"/>
    <lineage>
        <taxon>Bacteria</taxon>
        <taxon>Pseudomonadati</taxon>
        <taxon>Verrucomicrobiota</taxon>
        <taxon>Spartobacteria</taxon>
        <taxon>Chthoniobacterales</taxon>
        <taxon>Chthoniobacteraceae</taxon>
        <taxon>Chthoniobacter</taxon>
    </lineage>
</organism>
<evidence type="ECO:0000259" key="9">
    <source>
        <dbReference type="PROSITE" id="PS50928"/>
    </source>
</evidence>
<reference evidence="10 11" key="1">
    <citation type="journal article" date="2011" name="J. Bacteriol.">
        <title>Genome sequence of Chthoniobacter flavus Ellin428, an aerobic heterotrophic soil bacterium.</title>
        <authorList>
            <person name="Kant R."/>
            <person name="van Passel M.W."/>
            <person name="Palva A."/>
            <person name="Lucas S."/>
            <person name="Lapidus A."/>
            <person name="Glavina Del Rio T."/>
            <person name="Dalin E."/>
            <person name="Tice H."/>
            <person name="Bruce D."/>
            <person name="Goodwin L."/>
            <person name="Pitluck S."/>
            <person name="Larimer F.W."/>
            <person name="Land M.L."/>
            <person name="Hauser L."/>
            <person name="Sangwan P."/>
            <person name="de Vos W.M."/>
            <person name="Janssen P.H."/>
            <person name="Smidt H."/>
        </authorList>
    </citation>
    <scope>NUCLEOTIDE SEQUENCE [LARGE SCALE GENOMIC DNA]</scope>
    <source>
        <strain evidence="10 11">Ellin428</strain>
    </source>
</reference>
<evidence type="ECO:0000256" key="4">
    <source>
        <dbReference type="ARBA" id="ARBA00022475"/>
    </source>
</evidence>
<dbReference type="FunCoup" id="B4D1S9">
    <property type="interactions" value="135"/>
</dbReference>
<keyword evidence="6 8" id="KW-1133">Transmembrane helix</keyword>
<feature type="domain" description="ABC transmembrane type-1" evidence="9">
    <location>
        <begin position="85"/>
        <end position="291"/>
    </location>
</feature>
<feature type="transmembrane region" description="Helical" evidence="8">
    <location>
        <begin position="89"/>
        <end position="110"/>
    </location>
</feature>
<dbReference type="GO" id="GO:0055085">
    <property type="term" value="P:transmembrane transport"/>
    <property type="evidence" value="ECO:0007669"/>
    <property type="project" value="InterPro"/>
</dbReference>
<dbReference type="GO" id="GO:0005886">
    <property type="term" value="C:plasma membrane"/>
    <property type="evidence" value="ECO:0007669"/>
    <property type="project" value="UniProtKB-SubCell"/>
</dbReference>
<accession>B4D1S9</accession>
<evidence type="ECO:0000256" key="8">
    <source>
        <dbReference type="RuleBase" id="RU363032"/>
    </source>
</evidence>
<dbReference type="PROSITE" id="PS50928">
    <property type="entry name" value="ABC_TM1"/>
    <property type="match status" value="1"/>
</dbReference>
<keyword evidence="11" id="KW-1185">Reference proteome</keyword>
<feature type="transmembrane region" description="Helical" evidence="8">
    <location>
        <begin position="166"/>
        <end position="190"/>
    </location>
</feature>
<keyword evidence="7 8" id="KW-0472">Membrane</keyword>
<dbReference type="Gene3D" id="1.10.3720.10">
    <property type="entry name" value="MetI-like"/>
    <property type="match status" value="1"/>
</dbReference>
<evidence type="ECO:0000256" key="7">
    <source>
        <dbReference type="ARBA" id="ARBA00023136"/>
    </source>
</evidence>
<evidence type="ECO:0000256" key="6">
    <source>
        <dbReference type="ARBA" id="ARBA00022989"/>
    </source>
</evidence>
<protein>
    <submittedName>
        <fullName evidence="10">Binding-protein-dependent transport systems inner membrane component</fullName>
    </submittedName>
</protein>
<evidence type="ECO:0000256" key="3">
    <source>
        <dbReference type="ARBA" id="ARBA00022448"/>
    </source>
</evidence>
<keyword evidence="3 8" id="KW-0813">Transport</keyword>
<comment type="similarity">
    <text evidence="2">Belongs to the binding-protein-dependent transport system permease family. CysTW subfamily.</text>
</comment>
<dbReference type="EMBL" id="ABVL01000007">
    <property type="protein sequence ID" value="EDY19691.1"/>
    <property type="molecule type" value="Genomic_DNA"/>
</dbReference>
<dbReference type="eggNOG" id="COG1176">
    <property type="taxonomic scope" value="Bacteria"/>
</dbReference>
<dbReference type="AlphaFoldDB" id="B4D1S9"/>
<evidence type="ECO:0000256" key="2">
    <source>
        <dbReference type="ARBA" id="ARBA00007069"/>
    </source>
</evidence>
<dbReference type="InParanoid" id="B4D1S9"/>
<evidence type="ECO:0000256" key="1">
    <source>
        <dbReference type="ARBA" id="ARBA00004651"/>
    </source>
</evidence>
<feature type="transmembrane region" description="Helical" evidence="8">
    <location>
        <begin position="21"/>
        <end position="45"/>
    </location>
</feature>
<dbReference type="PANTHER" id="PTHR42929:SF1">
    <property type="entry name" value="INNER MEMBRANE ABC TRANSPORTER PERMEASE PROTEIN YDCU-RELATED"/>
    <property type="match status" value="1"/>
</dbReference>
<name>B4D1S9_9BACT</name>
<proteinExistence type="inferred from homology"/>
<evidence type="ECO:0000313" key="11">
    <source>
        <dbReference type="Proteomes" id="UP000005824"/>
    </source>
</evidence>
<evidence type="ECO:0000313" key="10">
    <source>
        <dbReference type="EMBL" id="EDY19691.1"/>
    </source>
</evidence>
<feature type="transmembrane region" description="Helical" evidence="8">
    <location>
        <begin position="122"/>
        <end position="146"/>
    </location>
</feature>
<keyword evidence="4" id="KW-1003">Cell membrane</keyword>
<dbReference type="PANTHER" id="PTHR42929">
    <property type="entry name" value="INNER MEMBRANE ABC TRANSPORTER PERMEASE PROTEIN YDCU-RELATED-RELATED"/>
    <property type="match status" value="1"/>
</dbReference>